<evidence type="ECO:0000256" key="11">
    <source>
        <dbReference type="ARBA" id="ARBA00022759"/>
    </source>
</evidence>
<reference evidence="19 20" key="1">
    <citation type="submission" date="2016-11" db="EMBL/GenBank/DDBJ databases">
        <authorList>
            <person name="Jaros S."/>
            <person name="Januszkiewicz K."/>
            <person name="Wedrychowicz H."/>
        </authorList>
    </citation>
    <scope>NUCLEOTIDE SEQUENCE [LARGE SCALE GENOMIC DNA]</scope>
    <source>
        <strain evidence="19 20">DSM 3089</strain>
    </source>
</reference>
<keyword evidence="20" id="KW-1185">Reference proteome</keyword>
<dbReference type="PANTHER" id="PTHR10954">
    <property type="entry name" value="RIBONUCLEASE H2 SUBUNIT A"/>
    <property type="match status" value="1"/>
</dbReference>
<keyword evidence="10 14" id="KW-0479">Metal-binding</keyword>
<feature type="coiled-coil region" evidence="17">
    <location>
        <begin position="115"/>
        <end position="142"/>
    </location>
</feature>
<keyword evidence="9 14" id="KW-0540">Nuclease</keyword>
<keyword evidence="13 14" id="KW-0464">Manganese</keyword>
<dbReference type="InterPro" id="IPR001352">
    <property type="entry name" value="RNase_HII/HIII"/>
</dbReference>
<dbReference type="AlphaFoldDB" id="A0A1M5SUM8"/>
<comment type="cofactor">
    <cofactor evidence="2">
        <name>Mg(2+)</name>
        <dbReference type="ChEBI" id="CHEBI:18420"/>
    </cofactor>
</comment>
<dbReference type="InterPro" id="IPR024567">
    <property type="entry name" value="RNase_HII/HIII_dom"/>
</dbReference>
<dbReference type="NCBIfam" id="NF000595">
    <property type="entry name" value="PRK00015.1-3"/>
    <property type="match status" value="1"/>
</dbReference>
<accession>A0A1M5SUM8</accession>
<dbReference type="GO" id="GO:0030145">
    <property type="term" value="F:manganese ion binding"/>
    <property type="evidence" value="ECO:0007669"/>
    <property type="project" value="UniProtKB-UniRule"/>
</dbReference>
<dbReference type="EMBL" id="FQXP01000003">
    <property type="protein sequence ID" value="SHH42187.1"/>
    <property type="molecule type" value="Genomic_DNA"/>
</dbReference>
<comment type="similarity">
    <text evidence="5 14 16">Belongs to the RNase HII family.</text>
</comment>
<dbReference type="GO" id="GO:0003723">
    <property type="term" value="F:RNA binding"/>
    <property type="evidence" value="ECO:0007669"/>
    <property type="project" value="UniProtKB-UniRule"/>
</dbReference>
<evidence type="ECO:0000256" key="6">
    <source>
        <dbReference type="ARBA" id="ARBA00012180"/>
    </source>
</evidence>
<dbReference type="EC" id="3.1.26.4" evidence="6 14"/>
<dbReference type="RefSeq" id="WP_072829396.1">
    <property type="nucleotide sequence ID" value="NZ_FQXP01000003.1"/>
</dbReference>
<gene>
    <name evidence="14" type="primary">rnhB</name>
    <name evidence="19" type="ORF">SAMN02745196_00320</name>
</gene>
<dbReference type="NCBIfam" id="NF000594">
    <property type="entry name" value="PRK00015.1-1"/>
    <property type="match status" value="1"/>
</dbReference>
<dbReference type="GO" id="GO:0032299">
    <property type="term" value="C:ribonuclease H2 complex"/>
    <property type="evidence" value="ECO:0007669"/>
    <property type="project" value="TreeGrafter"/>
</dbReference>
<comment type="subcellular location">
    <subcellularLocation>
        <location evidence="4 14">Cytoplasm</location>
    </subcellularLocation>
</comment>
<keyword evidence="8 14" id="KW-0963">Cytoplasm</keyword>
<feature type="coiled-coil region" evidence="17">
    <location>
        <begin position="46"/>
        <end position="73"/>
    </location>
</feature>
<evidence type="ECO:0000256" key="3">
    <source>
        <dbReference type="ARBA" id="ARBA00004065"/>
    </source>
</evidence>
<evidence type="ECO:0000256" key="4">
    <source>
        <dbReference type="ARBA" id="ARBA00004496"/>
    </source>
</evidence>
<comment type="catalytic activity">
    <reaction evidence="1 14 15 16">
        <text>Endonucleolytic cleavage to 5'-phosphomonoester.</text>
        <dbReference type="EC" id="3.1.26.4"/>
    </reaction>
</comment>
<dbReference type="InterPro" id="IPR036397">
    <property type="entry name" value="RNaseH_sf"/>
</dbReference>
<dbReference type="PANTHER" id="PTHR10954:SF18">
    <property type="entry name" value="RIBONUCLEASE HII"/>
    <property type="match status" value="1"/>
</dbReference>
<evidence type="ECO:0000256" key="15">
    <source>
        <dbReference type="PROSITE-ProRule" id="PRU01319"/>
    </source>
</evidence>
<dbReference type="STRING" id="1121306.SAMN02745196_00320"/>
<keyword evidence="12 14" id="KW-0378">Hydrolase</keyword>
<evidence type="ECO:0000256" key="5">
    <source>
        <dbReference type="ARBA" id="ARBA00007383"/>
    </source>
</evidence>
<feature type="binding site" evidence="14 15">
    <location>
        <position position="91"/>
    </location>
    <ligand>
        <name>a divalent metal cation</name>
        <dbReference type="ChEBI" id="CHEBI:60240"/>
    </ligand>
</feature>
<evidence type="ECO:0000256" key="8">
    <source>
        <dbReference type="ARBA" id="ARBA00022490"/>
    </source>
</evidence>
<dbReference type="GO" id="GO:0006298">
    <property type="term" value="P:mismatch repair"/>
    <property type="evidence" value="ECO:0007669"/>
    <property type="project" value="TreeGrafter"/>
</dbReference>
<dbReference type="GO" id="GO:0004523">
    <property type="term" value="F:RNA-DNA hybrid ribonuclease activity"/>
    <property type="evidence" value="ECO:0007669"/>
    <property type="project" value="UniProtKB-UniRule"/>
</dbReference>
<keyword evidence="11 14" id="KW-0255">Endonuclease</keyword>
<dbReference type="OrthoDB" id="9803420at2"/>
<evidence type="ECO:0000256" key="14">
    <source>
        <dbReference type="HAMAP-Rule" id="MF_00052"/>
    </source>
</evidence>
<protein>
    <recommendedName>
        <fullName evidence="7 14">Ribonuclease HII</fullName>
        <shortName evidence="14">RNase HII</shortName>
        <ecNumber evidence="6 14">3.1.26.4</ecNumber>
    </recommendedName>
</protein>
<dbReference type="CDD" id="cd07182">
    <property type="entry name" value="RNase_HII_bacteria_HII_like"/>
    <property type="match status" value="1"/>
</dbReference>
<dbReference type="InterPro" id="IPR012337">
    <property type="entry name" value="RNaseH-like_sf"/>
</dbReference>
<dbReference type="Gene3D" id="3.30.420.10">
    <property type="entry name" value="Ribonuclease H-like superfamily/Ribonuclease H"/>
    <property type="match status" value="1"/>
</dbReference>
<evidence type="ECO:0000256" key="10">
    <source>
        <dbReference type="ARBA" id="ARBA00022723"/>
    </source>
</evidence>
<comment type="function">
    <text evidence="3 14 16">Endonuclease that specifically degrades the RNA of RNA-DNA hybrids.</text>
</comment>
<evidence type="ECO:0000313" key="19">
    <source>
        <dbReference type="EMBL" id="SHH42187.1"/>
    </source>
</evidence>
<proteinExistence type="inferred from homology"/>
<keyword evidence="17" id="KW-0175">Coiled coil</keyword>
<sequence length="277" mass="31291">MEMINQLLSKGVSEIRAYVVGIENNLYNIEEGFLEHLIETFLNDSRKGVQSLGKRLEKQRNDLNKEIVRVQNLYDFDKSFGDYKVVAGVDEVGRGPLAGPIVAAAVIMDLNYASAKDLILRVNDSKKIKEELRKELAEIIKKNAISYSIAVKSNEEIDDKGIAYCNHMVFLEAIEGLNRDCDLVLSDGYKAKYYNGNNEAVIKGDTKSFNIACASIIAKVYRDELMKEYSKKYPDYGFEKNVGYGTEVHIKSIKEHGVTPIHRKSFLSSIMDSNIIR</sequence>
<evidence type="ECO:0000256" key="12">
    <source>
        <dbReference type="ARBA" id="ARBA00022801"/>
    </source>
</evidence>
<evidence type="ECO:0000256" key="1">
    <source>
        <dbReference type="ARBA" id="ARBA00000077"/>
    </source>
</evidence>
<feature type="binding site" evidence="14 15">
    <location>
        <position position="90"/>
    </location>
    <ligand>
        <name>a divalent metal cation</name>
        <dbReference type="ChEBI" id="CHEBI:60240"/>
    </ligand>
</feature>
<comment type="cofactor">
    <cofactor evidence="14 15">
        <name>Mn(2+)</name>
        <dbReference type="ChEBI" id="CHEBI:29035"/>
    </cofactor>
    <cofactor evidence="14 15">
        <name>Mg(2+)</name>
        <dbReference type="ChEBI" id="CHEBI:18420"/>
    </cofactor>
    <text evidence="14 15">Manganese or magnesium. Binds 1 divalent metal ion per monomer in the absence of substrate. May bind a second metal ion after substrate binding.</text>
</comment>
<evidence type="ECO:0000256" key="16">
    <source>
        <dbReference type="RuleBase" id="RU003515"/>
    </source>
</evidence>
<evidence type="ECO:0000256" key="2">
    <source>
        <dbReference type="ARBA" id="ARBA00001946"/>
    </source>
</evidence>
<evidence type="ECO:0000256" key="13">
    <source>
        <dbReference type="ARBA" id="ARBA00023211"/>
    </source>
</evidence>
<evidence type="ECO:0000259" key="18">
    <source>
        <dbReference type="PROSITE" id="PS51975"/>
    </source>
</evidence>
<evidence type="ECO:0000256" key="17">
    <source>
        <dbReference type="SAM" id="Coils"/>
    </source>
</evidence>
<dbReference type="Proteomes" id="UP000184526">
    <property type="component" value="Unassembled WGS sequence"/>
</dbReference>
<feature type="domain" description="RNase H type-2" evidence="18">
    <location>
        <begin position="84"/>
        <end position="277"/>
    </location>
</feature>
<dbReference type="HAMAP" id="MF_00052_B">
    <property type="entry name" value="RNase_HII_B"/>
    <property type="match status" value="1"/>
</dbReference>
<evidence type="ECO:0000256" key="7">
    <source>
        <dbReference type="ARBA" id="ARBA00019179"/>
    </source>
</evidence>
<dbReference type="InterPro" id="IPR022898">
    <property type="entry name" value="RNase_HII"/>
</dbReference>
<evidence type="ECO:0000313" key="20">
    <source>
        <dbReference type="Proteomes" id="UP000184526"/>
    </source>
</evidence>
<dbReference type="GO" id="GO:0043137">
    <property type="term" value="P:DNA replication, removal of RNA primer"/>
    <property type="evidence" value="ECO:0007669"/>
    <property type="project" value="TreeGrafter"/>
</dbReference>
<organism evidence="19 20">
    <name type="scientific">Clostridium collagenovorans DSM 3089</name>
    <dbReference type="NCBI Taxonomy" id="1121306"/>
    <lineage>
        <taxon>Bacteria</taxon>
        <taxon>Bacillati</taxon>
        <taxon>Bacillota</taxon>
        <taxon>Clostridia</taxon>
        <taxon>Eubacteriales</taxon>
        <taxon>Clostridiaceae</taxon>
        <taxon>Clostridium</taxon>
    </lineage>
</organism>
<dbReference type="Pfam" id="PF01351">
    <property type="entry name" value="RNase_HII"/>
    <property type="match status" value="1"/>
</dbReference>
<dbReference type="PROSITE" id="PS51975">
    <property type="entry name" value="RNASE_H_2"/>
    <property type="match status" value="1"/>
</dbReference>
<evidence type="ECO:0000256" key="9">
    <source>
        <dbReference type="ARBA" id="ARBA00022722"/>
    </source>
</evidence>
<feature type="binding site" evidence="14 15">
    <location>
        <position position="187"/>
    </location>
    <ligand>
        <name>a divalent metal cation</name>
        <dbReference type="ChEBI" id="CHEBI:60240"/>
    </ligand>
</feature>
<name>A0A1M5SUM8_9CLOT</name>
<dbReference type="SUPFAM" id="SSF53098">
    <property type="entry name" value="Ribonuclease H-like"/>
    <property type="match status" value="1"/>
</dbReference>
<dbReference type="GO" id="GO:0005737">
    <property type="term" value="C:cytoplasm"/>
    <property type="evidence" value="ECO:0007669"/>
    <property type="project" value="UniProtKB-SubCell"/>
</dbReference>